<dbReference type="Proteomes" id="UP001485043">
    <property type="component" value="Unassembled WGS sequence"/>
</dbReference>
<dbReference type="InterPro" id="IPR047041">
    <property type="entry name" value="BipA_GTP-bd_dom"/>
</dbReference>
<dbReference type="GO" id="GO:0005525">
    <property type="term" value="F:GTP binding"/>
    <property type="evidence" value="ECO:0007669"/>
    <property type="project" value="InterPro"/>
</dbReference>
<dbReference type="GO" id="GO:1990904">
    <property type="term" value="C:ribonucleoprotein complex"/>
    <property type="evidence" value="ECO:0007669"/>
    <property type="project" value="TreeGrafter"/>
</dbReference>
<dbReference type="PROSITE" id="PS00301">
    <property type="entry name" value="G_TR_1"/>
    <property type="match status" value="1"/>
</dbReference>
<dbReference type="PANTHER" id="PTHR42908">
    <property type="entry name" value="TRANSLATION ELONGATION FACTOR-RELATED"/>
    <property type="match status" value="1"/>
</dbReference>
<dbReference type="PANTHER" id="PTHR42908:SF8">
    <property type="entry name" value="TR-TYPE G DOMAIN-CONTAINING PROTEIN"/>
    <property type="match status" value="1"/>
</dbReference>
<gene>
    <name evidence="2" type="ORF">WJX84_006885</name>
</gene>
<dbReference type="InterPro" id="IPR009000">
    <property type="entry name" value="Transl_B-barrel_sf"/>
</dbReference>
<organism evidence="2 3">
    <name type="scientific">Apatococcus fuscideae</name>
    <dbReference type="NCBI Taxonomy" id="2026836"/>
    <lineage>
        <taxon>Eukaryota</taxon>
        <taxon>Viridiplantae</taxon>
        <taxon>Chlorophyta</taxon>
        <taxon>core chlorophytes</taxon>
        <taxon>Trebouxiophyceae</taxon>
        <taxon>Chlorellales</taxon>
        <taxon>Chlorellaceae</taxon>
        <taxon>Apatococcus</taxon>
    </lineage>
</organism>
<dbReference type="CDD" id="cd01891">
    <property type="entry name" value="TypA_BipA"/>
    <property type="match status" value="1"/>
</dbReference>
<dbReference type="SUPFAM" id="SSF50447">
    <property type="entry name" value="Translation proteins"/>
    <property type="match status" value="1"/>
</dbReference>
<dbReference type="EMBL" id="JALJOV010001524">
    <property type="protein sequence ID" value="KAK9846801.1"/>
    <property type="molecule type" value="Genomic_DNA"/>
</dbReference>
<dbReference type="Gene3D" id="2.40.30.10">
    <property type="entry name" value="Translation factors"/>
    <property type="match status" value="1"/>
</dbReference>
<dbReference type="FunFam" id="3.40.50.300:FF:000055">
    <property type="entry name" value="GTP-binding protein TypA"/>
    <property type="match status" value="1"/>
</dbReference>
<keyword evidence="3" id="KW-1185">Reference proteome</keyword>
<dbReference type="PROSITE" id="PS51722">
    <property type="entry name" value="G_TR_2"/>
    <property type="match status" value="1"/>
</dbReference>
<evidence type="ECO:0000313" key="3">
    <source>
        <dbReference type="Proteomes" id="UP001485043"/>
    </source>
</evidence>
<proteinExistence type="predicted"/>
<dbReference type="SUPFAM" id="SSF52540">
    <property type="entry name" value="P-loop containing nucleoside triphosphate hydrolases"/>
    <property type="match status" value="1"/>
</dbReference>
<accession>A0AAW1SM97</accession>
<feature type="domain" description="Tr-type G" evidence="1">
    <location>
        <begin position="83"/>
        <end position="279"/>
    </location>
</feature>
<evidence type="ECO:0000259" key="1">
    <source>
        <dbReference type="PROSITE" id="PS51722"/>
    </source>
</evidence>
<dbReference type="AlphaFoldDB" id="A0AAW1SM97"/>
<sequence length="343" mass="37567">MLNSTQLLRRLVPLCQRGCSTQRVILCLRPETPESAWTCSKRICPPRLHGPGRRTLETSAAAVAEAPVEDAIDHSLISSDGSINIRNIAIIAHVDHGKTTLVDSMLKQAKVFRDNQSVATRIMDSNDLERERGITILSKNTAVRYKGFKINIIDTPGHADFGGEVERILNMCDGVLLLVDAVEGPMPQTRFVLRKALDLNKKVIVVVNKIDRPSARPDWVIDATFDLFVELGATDEQCDFPVVYASGANGIAGPDPKDLAEDLAPLFEAIVREVAAPPVDLDAALQMLVTNLDYDEHKGRIAIGRVTGGRLDRGSQIAIAKPDGDKPRTGKIAELYVYDNFAR</sequence>
<feature type="non-terminal residue" evidence="2">
    <location>
        <position position="343"/>
    </location>
</feature>
<dbReference type="PRINTS" id="PR00315">
    <property type="entry name" value="ELONGATNFCT"/>
</dbReference>
<dbReference type="GO" id="GO:0005829">
    <property type="term" value="C:cytosol"/>
    <property type="evidence" value="ECO:0007669"/>
    <property type="project" value="TreeGrafter"/>
</dbReference>
<dbReference type="InterPro" id="IPR031157">
    <property type="entry name" value="G_TR_CS"/>
</dbReference>
<comment type="caution">
    <text evidence="2">The sequence shown here is derived from an EMBL/GenBank/DDBJ whole genome shotgun (WGS) entry which is preliminary data.</text>
</comment>
<dbReference type="Gene3D" id="3.40.50.300">
    <property type="entry name" value="P-loop containing nucleotide triphosphate hydrolases"/>
    <property type="match status" value="1"/>
</dbReference>
<reference evidence="2 3" key="1">
    <citation type="journal article" date="2024" name="Nat. Commun.">
        <title>Phylogenomics reveals the evolutionary origins of lichenization in chlorophyte algae.</title>
        <authorList>
            <person name="Puginier C."/>
            <person name="Libourel C."/>
            <person name="Otte J."/>
            <person name="Skaloud P."/>
            <person name="Haon M."/>
            <person name="Grisel S."/>
            <person name="Petersen M."/>
            <person name="Berrin J.G."/>
            <person name="Delaux P.M."/>
            <person name="Dal Grande F."/>
            <person name="Keller J."/>
        </authorList>
    </citation>
    <scope>NUCLEOTIDE SEQUENCE [LARGE SCALE GENOMIC DNA]</scope>
    <source>
        <strain evidence="2 3">SAG 2523</strain>
    </source>
</reference>
<evidence type="ECO:0000313" key="2">
    <source>
        <dbReference type="EMBL" id="KAK9846801.1"/>
    </source>
</evidence>
<dbReference type="NCBIfam" id="TIGR00231">
    <property type="entry name" value="small_GTP"/>
    <property type="match status" value="1"/>
</dbReference>
<dbReference type="Pfam" id="PF00009">
    <property type="entry name" value="GTP_EFTU"/>
    <property type="match status" value="1"/>
</dbReference>
<dbReference type="InterPro" id="IPR005225">
    <property type="entry name" value="Small_GTP-bd"/>
</dbReference>
<name>A0AAW1SM97_9CHLO</name>
<dbReference type="InterPro" id="IPR000795">
    <property type="entry name" value="T_Tr_GTP-bd_dom"/>
</dbReference>
<protein>
    <recommendedName>
        <fullName evidence="1">Tr-type G domain-containing protein</fullName>
    </recommendedName>
</protein>
<dbReference type="InterPro" id="IPR027417">
    <property type="entry name" value="P-loop_NTPase"/>
</dbReference>
<dbReference type="GO" id="GO:0003924">
    <property type="term" value="F:GTPase activity"/>
    <property type="evidence" value="ECO:0007669"/>
    <property type="project" value="InterPro"/>
</dbReference>